<dbReference type="Pfam" id="PF00160">
    <property type="entry name" value="Pro_isomerase"/>
    <property type="match status" value="1"/>
</dbReference>
<gene>
    <name evidence="6" type="ORF">QCO44_08930</name>
</gene>
<evidence type="ECO:0000256" key="4">
    <source>
        <dbReference type="RuleBase" id="RU363019"/>
    </source>
</evidence>
<dbReference type="SUPFAM" id="SSF50891">
    <property type="entry name" value="Cyclophilin-like"/>
    <property type="match status" value="1"/>
</dbReference>
<comment type="function">
    <text evidence="1 4">PPIases accelerate the folding of proteins. It catalyzes the cis-trans isomerization of proline imidic peptide bonds in oligopeptides.</text>
</comment>
<dbReference type="InterPro" id="IPR002130">
    <property type="entry name" value="Cyclophilin-type_PPIase_dom"/>
</dbReference>
<dbReference type="PANTHER" id="PTHR45625:SF4">
    <property type="entry name" value="PEPTIDYLPROLYL ISOMERASE DOMAIN AND WD REPEAT-CONTAINING PROTEIN 1"/>
    <property type="match status" value="1"/>
</dbReference>
<feature type="signal peptide" evidence="4">
    <location>
        <begin position="1"/>
        <end position="21"/>
    </location>
</feature>
<comment type="catalytic activity">
    <reaction evidence="4">
        <text>[protein]-peptidylproline (omega=180) = [protein]-peptidylproline (omega=0)</text>
        <dbReference type="Rhea" id="RHEA:16237"/>
        <dbReference type="Rhea" id="RHEA-COMP:10747"/>
        <dbReference type="Rhea" id="RHEA-COMP:10748"/>
        <dbReference type="ChEBI" id="CHEBI:83833"/>
        <dbReference type="ChEBI" id="CHEBI:83834"/>
        <dbReference type="EC" id="5.2.1.8"/>
    </reaction>
</comment>
<proteinExistence type="inferred from homology"/>
<keyword evidence="2 4" id="KW-0697">Rotamase</keyword>
<feature type="chain" id="PRO_5044973369" description="Peptidyl-prolyl cis-trans isomerase" evidence="4">
    <location>
        <begin position="22"/>
        <end position="195"/>
    </location>
</feature>
<dbReference type="EC" id="5.2.1.8" evidence="4"/>
<dbReference type="PROSITE" id="PS50072">
    <property type="entry name" value="CSA_PPIASE_2"/>
    <property type="match status" value="1"/>
</dbReference>
<accession>A0ABV3X6T3</accession>
<keyword evidence="4" id="KW-0732">Signal</keyword>
<dbReference type="RefSeq" id="WP_368847476.1">
    <property type="nucleotide sequence ID" value="NZ_CP194411.1"/>
</dbReference>
<dbReference type="InterPro" id="IPR044666">
    <property type="entry name" value="Cyclophilin_A-like"/>
</dbReference>
<evidence type="ECO:0000313" key="6">
    <source>
        <dbReference type="EMBL" id="MEX5285754.1"/>
    </source>
</evidence>
<reference evidence="6 7" key="1">
    <citation type="submission" date="2023-04" db="EMBL/GenBank/DDBJ databases">
        <title>Genome Sequence of Selenomonas sputigena ATCC 33150.</title>
        <authorList>
            <person name="Miller D.P."/>
            <person name="Anvari S."/>
            <person name="Polson S.W."/>
            <person name="Macdonald M."/>
            <person name="Mcdowell J.V."/>
        </authorList>
    </citation>
    <scope>NUCLEOTIDE SEQUENCE [LARGE SCALE GENOMIC DNA]</scope>
    <source>
        <strain evidence="6 7">ATCC 33150</strain>
    </source>
</reference>
<dbReference type="PANTHER" id="PTHR45625">
    <property type="entry name" value="PEPTIDYL-PROLYL CIS-TRANS ISOMERASE-RELATED"/>
    <property type="match status" value="1"/>
</dbReference>
<keyword evidence="7" id="KW-1185">Reference proteome</keyword>
<dbReference type="PROSITE" id="PS51257">
    <property type="entry name" value="PROKAR_LIPOPROTEIN"/>
    <property type="match status" value="1"/>
</dbReference>
<dbReference type="EMBL" id="JARVLH010000005">
    <property type="protein sequence ID" value="MEX5285754.1"/>
    <property type="molecule type" value="Genomic_DNA"/>
</dbReference>
<dbReference type="InterPro" id="IPR029000">
    <property type="entry name" value="Cyclophilin-like_dom_sf"/>
</dbReference>
<comment type="caution">
    <text evidence="6">The sequence shown here is derived from an EMBL/GenBank/DDBJ whole genome shotgun (WGS) entry which is preliminary data.</text>
</comment>
<dbReference type="InterPro" id="IPR020892">
    <property type="entry name" value="Cyclophilin-type_PPIase_CS"/>
</dbReference>
<protein>
    <recommendedName>
        <fullName evidence="4">Peptidyl-prolyl cis-trans isomerase</fullName>
        <shortName evidence="4">PPIase</shortName>
        <ecNumber evidence="4">5.2.1.8</ecNumber>
    </recommendedName>
</protein>
<dbReference type="PROSITE" id="PS00170">
    <property type="entry name" value="CSA_PPIASE_1"/>
    <property type="match status" value="1"/>
</dbReference>
<dbReference type="GO" id="GO:0003755">
    <property type="term" value="F:peptidyl-prolyl cis-trans isomerase activity"/>
    <property type="evidence" value="ECO:0007669"/>
    <property type="project" value="UniProtKB-EC"/>
</dbReference>
<evidence type="ECO:0000259" key="5">
    <source>
        <dbReference type="PROSITE" id="PS50072"/>
    </source>
</evidence>
<comment type="similarity">
    <text evidence="4">Belongs to the cyclophilin-type PPIase family.</text>
</comment>
<organism evidence="6 7">
    <name type="scientific">Selenomonas sputigena</name>
    <dbReference type="NCBI Taxonomy" id="69823"/>
    <lineage>
        <taxon>Bacteria</taxon>
        <taxon>Bacillati</taxon>
        <taxon>Bacillota</taxon>
        <taxon>Negativicutes</taxon>
        <taxon>Selenomonadales</taxon>
        <taxon>Selenomonadaceae</taxon>
        <taxon>Selenomonas</taxon>
    </lineage>
</organism>
<dbReference type="PRINTS" id="PR00153">
    <property type="entry name" value="CSAPPISMRASE"/>
</dbReference>
<name>A0ABV3X6T3_9FIRM</name>
<evidence type="ECO:0000256" key="1">
    <source>
        <dbReference type="ARBA" id="ARBA00002388"/>
    </source>
</evidence>
<evidence type="ECO:0000256" key="2">
    <source>
        <dbReference type="ARBA" id="ARBA00023110"/>
    </source>
</evidence>
<sequence>MKKYFVFLLAGLVLLTTGCFAAGQGMDSNKDKGAKKMANPIAVFETNMGTFEIELFEDKAPITVKNFTDLAEKGFYDGLIFHRVIDGFMIQGGDPDGRGTGGPGYTIPDEFHKDLKHDSEGILSMANAGPNTGGSQFFITLAATPWLDGHHSVFGKVVKGMDVVRAIGKSETDFQDKPLKKVVMEKITIRREEAK</sequence>
<evidence type="ECO:0000313" key="7">
    <source>
        <dbReference type="Proteomes" id="UP001559623"/>
    </source>
</evidence>
<dbReference type="Gene3D" id="2.40.100.10">
    <property type="entry name" value="Cyclophilin-like"/>
    <property type="match status" value="1"/>
</dbReference>
<dbReference type="Proteomes" id="UP001559623">
    <property type="component" value="Unassembled WGS sequence"/>
</dbReference>
<evidence type="ECO:0000256" key="3">
    <source>
        <dbReference type="ARBA" id="ARBA00023235"/>
    </source>
</evidence>
<keyword evidence="3 4" id="KW-0413">Isomerase</keyword>
<dbReference type="CDD" id="cd00317">
    <property type="entry name" value="cyclophilin"/>
    <property type="match status" value="1"/>
</dbReference>
<feature type="domain" description="PPIase cyclophilin-type" evidence="5">
    <location>
        <begin position="38"/>
        <end position="189"/>
    </location>
</feature>